<dbReference type="Pfam" id="PF04264">
    <property type="entry name" value="YceI"/>
    <property type="match status" value="1"/>
</dbReference>
<evidence type="ECO:0000259" key="2">
    <source>
        <dbReference type="SMART" id="SM00867"/>
    </source>
</evidence>
<reference evidence="3" key="1">
    <citation type="submission" date="2022-12" db="EMBL/GenBank/DDBJ databases">
        <title>Reference genome sequencing for broad-spectrum identification of bacterial and archaeal isolates by mass spectrometry.</title>
        <authorList>
            <person name="Sekiguchi Y."/>
            <person name="Tourlousse D.M."/>
        </authorList>
    </citation>
    <scope>NUCLEOTIDE SEQUENCE</scope>
    <source>
        <strain evidence="3">14</strain>
    </source>
</reference>
<protein>
    <recommendedName>
        <fullName evidence="2">Lipid/polyisoprenoid-binding YceI-like domain-containing protein</fullName>
    </recommendedName>
</protein>
<sequence>MQLHTIMETQIATHPQFIAGTWKLDPMHAELSFSVRHLAISKVRGAFETFDVTVVTSEDPAETTVEATIDIASVTTNQKDRDAHLRTGDFFKTDEFPTATFRSTRVAIDGDEFVIDGDLTLRGVTKPITLTGEFGGVATDAYGQTKAGATATTKINRHDFGVSWNAALETGGVMLGDEVTLTAELQVALQA</sequence>
<dbReference type="Gene3D" id="2.40.128.110">
    <property type="entry name" value="Lipid/polyisoprenoid-binding, YceI-like"/>
    <property type="match status" value="1"/>
</dbReference>
<gene>
    <name evidence="3" type="ORF">ARHIZOSPH14_20450</name>
</gene>
<dbReference type="EMBL" id="BSDP01000001">
    <property type="protein sequence ID" value="GLI27803.1"/>
    <property type="molecule type" value="Genomic_DNA"/>
</dbReference>
<dbReference type="Proteomes" id="UP001144396">
    <property type="component" value="Unassembled WGS sequence"/>
</dbReference>
<comment type="similarity">
    <text evidence="1">Belongs to the UPF0312 family.</text>
</comment>
<comment type="caution">
    <text evidence="3">The sequence shown here is derived from an EMBL/GenBank/DDBJ whole genome shotgun (WGS) entry which is preliminary data.</text>
</comment>
<keyword evidence="4" id="KW-1185">Reference proteome</keyword>
<dbReference type="PANTHER" id="PTHR34406:SF1">
    <property type="entry name" value="PROTEIN YCEI"/>
    <property type="match status" value="1"/>
</dbReference>
<organism evidence="3 4">
    <name type="scientific">Agromyces rhizosphaerae</name>
    <dbReference type="NCBI Taxonomy" id="88374"/>
    <lineage>
        <taxon>Bacteria</taxon>
        <taxon>Bacillati</taxon>
        <taxon>Actinomycetota</taxon>
        <taxon>Actinomycetes</taxon>
        <taxon>Micrococcales</taxon>
        <taxon>Microbacteriaceae</taxon>
        <taxon>Agromyces</taxon>
    </lineage>
</organism>
<proteinExistence type="inferred from homology"/>
<dbReference type="InterPro" id="IPR007372">
    <property type="entry name" value="Lipid/polyisoprenoid-bd_YceI"/>
</dbReference>
<evidence type="ECO:0000256" key="1">
    <source>
        <dbReference type="ARBA" id="ARBA00008812"/>
    </source>
</evidence>
<feature type="domain" description="Lipid/polyisoprenoid-binding YceI-like" evidence="2">
    <location>
        <begin position="21"/>
        <end position="188"/>
    </location>
</feature>
<dbReference type="SMART" id="SM00867">
    <property type="entry name" value="YceI"/>
    <property type="match status" value="1"/>
</dbReference>
<dbReference type="AlphaFoldDB" id="A0A9W6D1I7"/>
<dbReference type="InterPro" id="IPR036761">
    <property type="entry name" value="TTHA0802/YceI-like_sf"/>
</dbReference>
<evidence type="ECO:0000313" key="3">
    <source>
        <dbReference type="EMBL" id="GLI27803.1"/>
    </source>
</evidence>
<dbReference type="PANTHER" id="PTHR34406">
    <property type="entry name" value="PROTEIN YCEI"/>
    <property type="match status" value="1"/>
</dbReference>
<dbReference type="SUPFAM" id="SSF101874">
    <property type="entry name" value="YceI-like"/>
    <property type="match status" value="1"/>
</dbReference>
<evidence type="ECO:0000313" key="4">
    <source>
        <dbReference type="Proteomes" id="UP001144396"/>
    </source>
</evidence>
<name>A0A9W6D1I7_9MICO</name>
<accession>A0A9W6D1I7</accession>